<keyword evidence="3" id="KW-0067">ATP-binding</keyword>
<feature type="domain" description="ABC transporter" evidence="2">
    <location>
        <begin position="74"/>
        <end position="202"/>
    </location>
</feature>
<gene>
    <name evidence="3" type="ORF">ACFQZM_47030</name>
</gene>
<comment type="caution">
    <text evidence="3">The sequence shown here is derived from an EMBL/GenBank/DDBJ whole genome shotgun (WGS) entry which is preliminary data.</text>
</comment>
<keyword evidence="4" id="KW-1185">Reference proteome</keyword>
<dbReference type="InterPro" id="IPR015854">
    <property type="entry name" value="ABC_transpr_LolD-like"/>
</dbReference>
<dbReference type="PANTHER" id="PTHR24220">
    <property type="entry name" value="IMPORT ATP-BINDING PROTEIN"/>
    <property type="match status" value="1"/>
</dbReference>
<evidence type="ECO:0000256" key="1">
    <source>
        <dbReference type="SAM" id="MobiDB-lite"/>
    </source>
</evidence>
<dbReference type="Gene3D" id="3.40.50.300">
    <property type="entry name" value="P-loop containing nucleotide triphosphate hydrolases"/>
    <property type="match status" value="1"/>
</dbReference>
<feature type="compositionally biased region" description="Low complexity" evidence="1">
    <location>
        <begin position="14"/>
        <end position="35"/>
    </location>
</feature>
<proteinExistence type="predicted"/>
<feature type="region of interest" description="Disordered" evidence="1">
    <location>
        <begin position="1"/>
        <end position="56"/>
    </location>
</feature>
<dbReference type="EMBL" id="JBHTGP010000035">
    <property type="protein sequence ID" value="MFD0692114.1"/>
    <property type="molecule type" value="Genomic_DNA"/>
</dbReference>
<protein>
    <submittedName>
        <fullName evidence="3">ATP-binding cassette domain-containing protein</fullName>
    </submittedName>
</protein>
<evidence type="ECO:0000259" key="2">
    <source>
        <dbReference type="Pfam" id="PF00005"/>
    </source>
</evidence>
<accession>A0ABW2Y168</accession>
<dbReference type="Pfam" id="PF00005">
    <property type="entry name" value="ABC_tran"/>
    <property type="match status" value="1"/>
</dbReference>
<dbReference type="InterPro" id="IPR003439">
    <property type="entry name" value="ABC_transporter-like_ATP-bd"/>
</dbReference>
<evidence type="ECO:0000313" key="4">
    <source>
        <dbReference type="Proteomes" id="UP001597063"/>
    </source>
</evidence>
<dbReference type="InterPro" id="IPR027417">
    <property type="entry name" value="P-loop_NTPase"/>
</dbReference>
<keyword evidence="3" id="KW-0547">Nucleotide-binding</keyword>
<reference evidence="4" key="1">
    <citation type="journal article" date="2019" name="Int. J. Syst. Evol. Microbiol.">
        <title>The Global Catalogue of Microorganisms (GCM) 10K type strain sequencing project: providing services to taxonomists for standard genome sequencing and annotation.</title>
        <authorList>
            <consortium name="The Broad Institute Genomics Platform"/>
            <consortium name="The Broad Institute Genome Sequencing Center for Infectious Disease"/>
            <person name="Wu L."/>
            <person name="Ma J."/>
        </authorList>
    </citation>
    <scope>NUCLEOTIDE SEQUENCE [LARGE SCALE GENOMIC DNA]</scope>
    <source>
        <strain evidence="4">JCM 9371</strain>
    </source>
</reference>
<dbReference type="RefSeq" id="WP_242619388.1">
    <property type="nucleotide sequence ID" value="NZ_CAACUY010000079.1"/>
</dbReference>
<organism evidence="3 4">
    <name type="scientific">Actinomadura fibrosa</name>
    <dbReference type="NCBI Taxonomy" id="111802"/>
    <lineage>
        <taxon>Bacteria</taxon>
        <taxon>Bacillati</taxon>
        <taxon>Actinomycetota</taxon>
        <taxon>Actinomycetes</taxon>
        <taxon>Streptosporangiales</taxon>
        <taxon>Thermomonosporaceae</taxon>
        <taxon>Actinomadura</taxon>
    </lineage>
</organism>
<name>A0ABW2Y168_9ACTN</name>
<dbReference type="SUPFAM" id="SSF52540">
    <property type="entry name" value="P-loop containing nucleoside triphosphate hydrolases"/>
    <property type="match status" value="1"/>
</dbReference>
<evidence type="ECO:0000313" key="3">
    <source>
        <dbReference type="EMBL" id="MFD0692114.1"/>
    </source>
</evidence>
<dbReference type="Proteomes" id="UP001597063">
    <property type="component" value="Unassembled WGS sequence"/>
</dbReference>
<sequence length="283" mass="28518">MTSDHDDLSPTIETPGAAAAAGGTDATASGPDPEGSGAGGGRPGAQGPSTGQARGLAVRTRGLSLRGARGWVFHGVDLDVPAGGLAAVSGIAGSGRTALLLTLGGRMRPTEGSGTVGGLRLDKDPRAVQRVAALGLVPGVNELDPALTVREHVDEALALHEGVLGRFRGRDARVRHALERVGLDVDPGARADELAPDEARLLGAALALVGSSSRRLLAGPVAEPGLLLLDDVDEGLPADRQHALWQRLRAIAASGVTVVAACHDPAPAEGLAIPVPLSHDPSL</sequence>
<dbReference type="GO" id="GO:0005524">
    <property type="term" value="F:ATP binding"/>
    <property type="evidence" value="ECO:0007669"/>
    <property type="project" value="UniProtKB-KW"/>
</dbReference>